<accession>A0A699YLT3</accession>
<name>A0A699YLT3_HAELA</name>
<sequence length="60" mass="6664">MSGELDVIDSAAIRAEEESKVVQLLNLLQSKPDWAKDIEQPLLDGYEEGLQRPALLRASI</sequence>
<evidence type="ECO:0000313" key="2">
    <source>
        <dbReference type="Proteomes" id="UP000485058"/>
    </source>
</evidence>
<keyword evidence="2" id="KW-1185">Reference proteome</keyword>
<proteinExistence type="predicted"/>
<evidence type="ECO:0000313" key="1">
    <source>
        <dbReference type="EMBL" id="GFH10471.1"/>
    </source>
</evidence>
<dbReference type="EMBL" id="BLLF01000318">
    <property type="protein sequence ID" value="GFH10471.1"/>
    <property type="molecule type" value="Genomic_DNA"/>
</dbReference>
<organism evidence="1 2">
    <name type="scientific">Haematococcus lacustris</name>
    <name type="common">Green alga</name>
    <name type="synonym">Haematococcus pluvialis</name>
    <dbReference type="NCBI Taxonomy" id="44745"/>
    <lineage>
        <taxon>Eukaryota</taxon>
        <taxon>Viridiplantae</taxon>
        <taxon>Chlorophyta</taxon>
        <taxon>core chlorophytes</taxon>
        <taxon>Chlorophyceae</taxon>
        <taxon>CS clade</taxon>
        <taxon>Chlamydomonadales</taxon>
        <taxon>Haematococcaceae</taxon>
        <taxon>Haematococcus</taxon>
    </lineage>
</organism>
<dbReference type="Proteomes" id="UP000485058">
    <property type="component" value="Unassembled WGS sequence"/>
</dbReference>
<comment type="caution">
    <text evidence="1">The sequence shown here is derived from an EMBL/GenBank/DDBJ whole genome shotgun (WGS) entry which is preliminary data.</text>
</comment>
<dbReference type="AlphaFoldDB" id="A0A699YLT3"/>
<reference evidence="1 2" key="1">
    <citation type="submission" date="2020-02" db="EMBL/GenBank/DDBJ databases">
        <title>Draft genome sequence of Haematococcus lacustris strain NIES-144.</title>
        <authorList>
            <person name="Morimoto D."/>
            <person name="Nakagawa S."/>
            <person name="Yoshida T."/>
            <person name="Sawayama S."/>
        </authorList>
    </citation>
    <scope>NUCLEOTIDE SEQUENCE [LARGE SCALE GENOMIC DNA]</scope>
    <source>
        <strain evidence="1 2">NIES-144</strain>
    </source>
</reference>
<gene>
    <name evidence="1" type="ORF">HaLaN_05789</name>
</gene>
<protein>
    <submittedName>
        <fullName evidence="1">Uncharacterized protein</fullName>
    </submittedName>
</protein>